<dbReference type="PANTHER" id="PTHR19861:SF9">
    <property type="entry name" value="PROTEIN ANTHESIS POMOTING FACTOR 1"/>
    <property type="match status" value="1"/>
</dbReference>
<dbReference type="Proteomes" id="UP000631114">
    <property type="component" value="Unassembled WGS sequence"/>
</dbReference>
<name>A0A835H2N7_9MAGN</name>
<organism evidence="6 7">
    <name type="scientific">Coptis chinensis</name>
    <dbReference type="NCBI Taxonomy" id="261450"/>
    <lineage>
        <taxon>Eukaryota</taxon>
        <taxon>Viridiplantae</taxon>
        <taxon>Streptophyta</taxon>
        <taxon>Embryophyta</taxon>
        <taxon>Tracheophyta</taxon>
        <taxon>Spermatophyta</taxon>
        <taxon>Magnoliopsida</taxon>
        <taxon>Ranunculales</taxon>
        <taxon>Ranunculaceae</taxon>
        <taxon>Coptidoideae</taxon>
        <taxon>Coptis</taxon>
    </lineage>
</organism>
<evidence type="ECO:0000256" key="4">
    <source>
        <dbReference type="ARBA" id="ARBA00023242"/>
    </source>
</evidence>
<keyword evidence="4" id="KW-0539">Nucleus</keyword>
<protein>
    <submittedName>
        <fullName evidence="6">Uncharacterized protein</fullName>
    </submittedName>
</protein>
<dbReference type="GO" id="GO:0003682">
    <property type="term" value="F:chromatin binding"/>
    <property type="evidence" value="ECO:0007669"/>
    <property type="project" value="TreeGrafter"/>
</dbReference>
<sequence>MALGVCLSHKAGDTSSLGLFLNNWAALTREDNDGILRPELDLTSVFPPRDVTSYVHTSTGSPPQKVINKRFVFDARNVAALKAKSSNELYVEYPTRVEAVSALIWRCAMKFVRMRTSGAMANIKNREPSEIALLEKKKLMTILMEELTDDTVRNMAIGAVFNDFGGKINSVDFHRTEDLLITTSEDDSVRLYDIANATLLKTTYHKKHGADRICFTHHPSSVICSSVYNLDSTGESLRYLSMYDNRCLRYFKGHKDRVISLCMSPINDSFMSGSIDHSIRIWDLR</sequence>
<dbReference type="Pfam" id="PF00400">
    <property type="entry name" value="WD40"/>
    <property type="match status" value="2"/>
</dbReference>
<dbReference type="Gene3D" id="3.30.559.10">
    <property type="entry name" value="Chloramphenicol acetyltransferase-like domain"/>
    <property type="match status" value="2"/>
</dbReference>
<proteinExistence type="predicted"/>
<reference evidence="6 7" key="1">
    <citation type="submission" date="2020-10" db="EMBL/GenBank/DDBJ databases">
        <title>The Coptis chinensis genome and diversification of protoberbering-type alkaloids.</title>
        <authorList>
            <person name="Wang B."/>
            <person name="Shu S."/>
            <person name="Song C."/>
            <person name="Liu Y."/>
        </authorList>
    </citation>
    <scope>NUCLEOTIDE SEQUENCE [LARGE SCALE GENOMIC DNA]</scope>
    <source>
        <strain evidence="6">HL-2020</strain>
        <tissue evidence="6">Leaf</tissue>
    </source>
</reference>
<evidence type="ECO:0000313" key="6">
    <source>
        <dbReference type="EMBL" id="KAF9589603.1"/>
    </source>
</evidence>
<dbReference type="PROSITE" id="PS50082">
    <property type="entry name" value="WD_REPEATS_2"/>
    <property type="match status" value="2"/>
</dbReference>
<dbReference type="InterPro" id="IPR001680">
    <property type="entry name" value="WD40_rpt"/>
</dbReference>
<evidence type="ECO:0000256" key="3">
    <source>
        <dbReference type="ARBA" id="ARBA00022737"/>
    </source>
</evidence>
<keyword evidence="7" id="KW-1185">Reference proteome</keyword>
<dbReference type="Pfam" id="PF02458">
    <property type="entry name" value="Transferase"/>
    <property type="match status" value="1"/>
</dbReference>
<dbReference type="InterPro" id="IPR015943">
    <property type="entry name" value="WD40/YVTN_repeat-like_dom_sf"/>
</dbReference>
<gene>
    <name evidence="6" type="ORF">IFM89_025963</name>
</gene>
<dbReference type="SMART" id="SM00320">
    <property type="entry name" value="WD40"/>
    <property type="match status" value="2"/>
</dbReference>
<evidence type="ECO:0000256" key="5">
    <source>
        <dbReference type="PROSITE-ProRule" id="PRU00221"/>
    </source>
</evidence>
<accession>A0A835H2N7</accession>
<dbReference type="EMBL" id="JADFTS010000009">
    <property type="protein sequence ID" value="KAF9589603.1"/>
    <property type="molecule type" value="Genomic_DNA"/>
</dbReference>
<dbReference type="AlphaFoldDB" id="A0A835H2N7"/>
<comment type="caution">
    <text evidence="6">The sequence shown here is derived from an EMBL/GenBank/DDBJ whole genome shotgun (WGS) entry which is preliminary data.</text>
</comment>
<dbReference type="PANTHER" id="PTHR19861">
    <property type="entry name" value="WD40 REPEAT PROTEIN SWD2"/>
    <property type="match status" value="1"/>
</dbReference>
<dbReference type="OrthoDB" id="27537at2759"/>
<evidence type="ECO:0000313" key="7">
    <source>
        <dbReference type="Proteomes" id="UP000631114"/>
    </source>
</evidence>
<feature type="repeat" description="WD" evidence="5">
    <location>
        <begin position="251"/>
        <end position="285"/>
    </location>
</feature>
<dbReference type="InterPro" id="IPR037867">
    <property type="entry name" value="Swd2/WDR82"/>
</dbReference>
<dbReference type="GO" id="GO:0048188">
    <property type="term" value="C:Set1C/COMPASS complex"/>
    <property type="evidence" value="ECO:0007669"/>
    <property type="project" value="TreeGrafter"/>
</dbReference>
<keyword evidence="2 5" id="KW-0853">WD repeat</keyword>
<dbReference type="InterPro" id="IPR036322">
    <property type="entry name" value="WD40_repeat_dom_sf"/>
</dbReference>
<comment type="subcellular location">
    <subcellularLocation>
        <location evidence="1">Nucleus</location>
    </subcellularLocation>
</comment>
<feature type="repeat" description="WD" evidence="5">
    <location>
        <begin position="161"/>
        <end position="202"/>
    </location>
</feature>
<dbReference type="PROSITE" id="PS50294">
    <property type="entry name" value="WD_REPEATS_REGION"/>
    <property type="match status" value="1"/>
</dbReference>
<keyword evidence="3" id="KW-0677">Repeat</keyword>
<evidence type="ECO:0000256" key="2">
    <source>
        <dbReference type="ARBA" id="ARBA00022574"/>
    </source>
</evidence>
<evidence type="ECO:0000256" key="1">
    <source>
        <dbReference type="ARBA" id="ARBA00004123"/>
    </source>
</evidence>
<dbReference type="InterPro" id="IPR023213">
    <property type="entry name" value="CAT-like_dom_sf"/>
</dbReference>
<dbReference type="SUPFAM" id="SSF50978">
    <property type="entry name" value="WD40 repeat-like"/>
    <property type="match status" value="1"/>
</dbReference>
<dbReference type="Gene3D" id="2.130.10.10">
    <property type="entry name" value="YVTN repeat-like/Quinoprotein amine dehydrogenase"/>
    <property type="match status" value="1"/>
</dbReference>